<dbReference type="Gene3D" id="1.10.10.160">
    <property type="match status" value="1"/>
</dbReference>
<dbReference type="PATRIC" id="fig|1156395.6.peg.257"/>
<proteinExistence type="inferred from homology"/>
<evidence type="ECO:0000256" key="12">
    <source>
        <dbReference type="PROSITE-ProRule" id="PRU00560"/>
    </source>
</evidence>
<evidence type="ECO:0000256" key="3">
    <source>
        <dbReference type="ARBA" id="ARBA00022801"/>
    </source>
</evidence>
<dbReference type="PANTHER" id="PTHR11070">
    <property type="entry name" value="UVRD / RECB / PCRA DNA HELICASE FAMILY MEMBER"/>
    <property type="match status" value="1"/>
</dbReference>
<dbReference type="PANTHER" id="PTHR11070:SF2">
    <property type="entry name" value="ATP-DEPENDENT DNA HELICASE SRS2"/>
    <property type="match status" value="1"/>
</dbReference>
<dbReference type="GO" id="GO:0043138">
    <property type="term" value="F:3'-5' DNA helicase activity"/>
    <property type="evidence" value="ECO:0007669"/>
    <property type="project" value="UniProtKB-EC"/>
</dbReference>
<dbReference type="InterPro" id="IPR000212">
    <property type="entry name" value="DNA_helicase_UvrD/REP"/>
</dbReference>
<evidence type="ECO:0000256" key="11">
    <source>
        <dbReference type="ARBA" id="ARBA00048988"/>
    </source>
</evidence>
<keyword evidence="3 12" id="KW-0378">Hydrolase</keyword>
<comment type="catalytic activity">
    <reaction evidence="11">
        <text>ATP + H2O = ADP + phosphate + H(+)</text>
        <dbReference type="Rhea" id="RHEA:13065"/>
        <dbReference type="ChEBI" id="CHEBI:15377"/>
        <dbReference type="ChEBI" id="CHEBI:15378"/>
        <dbReference type="ChEBI" id="CHEBI:30616"/>
        <dbReference type="ChEBI" id="CHEBI:43474"/>
        <dbReference type="ChEBI" id="CHEBI:456216"/>
        <dbReference type="EC" id="5.6.2.4"/>
    </reaction>
</comment>
<evidence type="ECO:0000256" key="2">
    <source>
        <dbReference type="ARBA" id="ARBA00022741"/>
    </source>
</evidence>
<comment type="similarity">
    <text evidence="1">Belongs to the helicase family. UvrD subfamily.</text>
</comment>
<dbReference type="GO" id="GO:0016887">
    <property type="term" value="F:ATP hydrolysis activity"/>
    <property type="evidence" value="ECO:0007669"/>
    <property type="project" value="RHEA"/>
</dbReference>
<dbReference type="STRING" id="1156395.DBT_0254"/>
<dbReference type="Gene3D" id="1.10.486.10">
    <property type="entry name" value="PCRA, domain 4"/>
    <property type="match status" value="1"/>
</dbReference>
<sequence>MKERILNLLKELRWSEDLSDKLTVTTFHSWAYKLLKELEGDKAPGVIDEVDANVLFKEALRLSNIDLRKGRGLFKEISRIRQDFPVFEPRNKDLRTAYFFYKGLLSRYGVVDFDDLMLRIAELFRDKDVLQQIGKRWSYILVDEFQDVNRVQFELVKALSTNHVTIIGDPDQSIYSFRGADSGSIRRFITEFPDAEVITLDIAYRCHQEILDSGSAVLGHSECKARTIRSNKGKGPKIVVKGFKNPDQEAKWIAETVESLTGAMSFEAINFSRSNVPNDEYRLPEIAVLLRVHSLKNPIEKAFLRKGIPFRETKGRSPMENDDVRAVSRLMRIVMDENAQFHKSRLIMEKGLTEKDIESCVSAWKKGDKREAIRLLGADPENMLLKIFLKGLESNDVEEIALQFKSDVDLLGIDLECVNLMTMHSAKGLEFPVVFIPRCEEDVVPLKGGDEDEERRLFYVALTRAEKMVYITYCFENKGKSKFIKSFPKEAYLDEIVLPVRTKKKKKRPKQGSLF</sequence>
<gene>
    <name evidence="14" type="ORF">DBT_0254</name>
</gene>
<dbReference type="EMBL" id="MAGO01000001">
    <property type="protein sequence ID" value="OCC16437.1"/>
    <property type="molecule type" value="Genomic_DNA"/>
</dbReference>
<evidence type="ECO:0000256" key="5">
    <source>
        <dbReference type="ARBA" id="ARBA00022840"/>
    </source>
</evidence>
<dbReference type="AlphaFoldDB" id="A0A1B9F947"/>
<evidence type="ECO:0000256" key="10">
    <source>
        <dbReference type="ARBA" id="ARBA00034923"/>
    </source>
</evidence>
<evidence type="ECO:0000313" key="14">
    <source>
        <dbReference type="EMBL" id="OCC16437.1"/>
    </source>
</evidence>
<evidence type="ECO:0000256" key="4">
    <source>
        <dbReference type="ARBA" id="ARBA00022806"/>
    </source>
</evidence>
<dbReference type="CDD" id="cd17932">
    <property type="entry name" value="DEXQc_UvrD"/>
    <property type="match status" value="1"/>
</dbReference>
<comment type="caution">
    <text evidence="14">The sequence shown here is derived from an EMBL/GenBank/DDBJ whole genome shotgun (WGS) entry which is preliminary data.</text>
</comment>
<comment type="catalytic activity">
    <reaction evidence="8">
        <text>Couples ATP hydrolysis with the unwinding of duplex DNA by translocating in the 3'-5' direction.</text>
        <dbReference type="EC" id="5.6.2.4"/>
    </reaction>
</comment>
<keyword evidence="15" id="KW-1185">Reference proteome</keyword>
<dbReference type="Gene3D" id="3.40.50.300">
    <property type="entry name" value="P-loop containing nucleotide triphosphate hydrolases"/>
    <property type="match status" value="3"/>
</dbReference>
<evidence type="ECO:0000256" key="6">
    <source>
        <dbReference type="ARBA" id="ARBA00023125"/>
    </source>
</evidence>
<dbReference type="GO" id="GO:0005524">
    <property type="term" value="F:ATP binding"/>
    <property type="evidence" value="ECO:0007669"/>
    <property type="project" value="UniProtKB-UniRule"/>
</dbReference>
<dbReference type="InterPro" id="IPR014017">
    <property type="entry name" value="DNA_helicase_UvrD-like_C"/>
</dbReference>
<accession>A0A1B9F947</accession>
<dbReference type="SUPFAM" id="SSF52540">
    <property type="entry name" value="P-loop containing nucleoside triphosphate hydrolases"/>
    <property type="match status" value="1"/>
</dbReference>
<evidence type="ECO:0000259" key="13">
    <source>
        <dbReference type="PROSITE" id="PS51198"/>
    </source>
</evidence>
<evidence type="ECO:0000256" key="1">
    <source>
        <dbReference type="ARBA" id="ARBA00009922"/>
    </source>
</evidence>
<organism evidence="14 15">
    <name type="scientific">Dissulfuribacter thermophilus</name>
    <dbReference type="NCBI Taxonomy" id="1156395"/>
    <lineage>
        <taxon>Bacteria</taxon>
        <taxon>Pseudomonadati</taxon>
        <taxon>Thermodesulfobacteriota</taxon>
        <taxon>Dissulfuribacteria</taxon>
        <taxon>Dissulfuribacterales</taxon>
        <taxon>Dissulfuribacteraceae</taxon>
        <taxon>Dissulfuribacter</taxon>
    </lineage>
</organism>
<dbReference type="InterPro" id="IPR013986">
    <property type="entry name" value="DExx_box_DNA_helicase_dom_sf"/>
</dbReference>
<keyword evidence="5 12" id="KW-0067">ATP-binding</keyword>
<evidence type="ECO:0000256" key="9">
    <source>
        <dbReference type="ARBA" id="ARBA00034808"/>
    </source>
</evidence>
<keyword evidence="7" id="KW-0413">Isomerase</keyword>
<dbReference type="PROSITE" id="PS51198">
    <property type="entry name" value="UVRD_HELICASE_ATP_BIND"/>
    <property type="match status" value="1"/>
</dbReference>
<dbReference type="InterPro" id="IPR014016">
    <property type="entry name" value="UvrD-like_ATP-bd"/>
</dbReference>
<evidence type="ECO:0000313" key="15">
    <source>
        <dbReference type="Proteomes" id="UP000093080"/>
    </source>
</evidence>
<evidence type="ECO:0000256" key="7">
    <source>
        <dbReference type="ARBA" id="ARBA00023235"/>
    </source>
</evidence>
<dbReference type="GO" id="GO:0003677">
    <property type="term" value="F:DNA binding"/>
    <property type="evidence" value="ECO:0007669"/>
    <property type="project" value="UniProtKB-KW"/>
</dbReference>
<keyword evidence="2 12" id="KW-0547">Nucleotide-binding</keyword>
<dbReference type="Pfam" id="PF00580">
    <property type="entry name" value="UvrD-helicase"/>
    <property type="match status" value="1"/>
</dbReference>
<dbReference type="GO" id="GO:0000725">
    <property type="term" value="P:recombinational repair"/>
    <property type="evidence" value="ECO:0007669"/>
    <property type="project" value="TreeGrafter"/>
</dbReference>
<dbReference type="EC" id="5.6.2.4" evidence="9"/>
<name>A0A1B9F947_9BACT</name>
<keyword evidence="6" id="KW-0238">DNA-binding</keyword>
<keyword evidence="4 12" id="KW-0347">Helicase</keyword>
<feature type="domain" description="UvrD-like helicase ATP-binding" evidence="13">
    <location>
        <begin position="1"/>
        <end position="207"/>
    </location>
</feature>
<comment type="caution">
    <text evidence="12">Lacks conserved residue(s) required for the propagation of feature annotation.</text>
</comment>
<dbReference type="InterPro" id="IPR027417">
    <property type="entry name" value="P-loop_NTPase"/>
</dbReference>
<evidence type="ECO:0000256" key="8">
    <source>
        <dbReference type="ARBA" id="ARBA00034617"/>
    </source>
</evidence>
<dbReference type="Proteomes" id="UP000093080">
    <property type="component" value="Unassembled WGS sequence"/>
</dbReference>
<dbReference type="Pfam" id="PF13361">
    <property type="entry name" value="UvrD_C"/>
    <property type="match status" value="2"/>
</dbReference>
<reference evidence="14 15" key="1">
    <citation type="submission" date="2016-06" db="EMBL/GenBank/DDBJ databases">
        <title>Respiratory ammonification of nitrate coupled to the oxidation of elemental sulfur in deep-sea autotrophic thermophilic bacteria.</title>
        <authorList>
            <person name="Slobodkina G.B."/>
            <person name="Mardanov A.V."/>
            <person name="Ravin N.V."/>
            <person name="Frolova A.A."/>
            <person name="Viryasiv M.B."/>
            <person name="Chernyh N.A."/>
            <person name="Bonch-Osmolovskaya E.A."/>
            <person name="Slobodkin A.I."/>
        </authorList>
    </citation>
    <scope>NUCLEOTIDE SEQUENCE [LARGE SCALE GENOMIC DNA]</scope>
    <source>
        <strain evidence="14 15">S69</strain>
    </source>
</reference>
<protein>
    <recommendedName>
        <fullName evidence="9">DNA 3'-5' helicase</fullName>
        <ecNumber evidence="9">5.6.2.4</ecNumber>
    </recommendedName>
    <alternativeName>
        <fullName evidence="10">DNA 3'-5' helicase II</fullName>
    </alternativeName>
</protein>
<dbReference type="OrthoDB" id="9810135at2"/>